<gene>
    <name evidence="1" type="ORF">AVEN_115257_1</name>
</gene>
<organism evidence="1 2">
    <name type="scientific">Araneus ventricosus</name>
    <name type="common">Orbweaver spider</name>
    <name type="synonym">Epeira ventricosa</name>
    <dbReference type="NCBI Taxonomy" id="182803"/>
    <lineage>
        <taxon>Eukaryota</taxon>
        <taxon>Metazoa</taxon>
        <taxon>Ecdysozoa</taxon>
        <taxon>Arthropoda</taxon>
        <taxon>Chelicerata</taxon>
        <taxon>Arachnida</taxon>
        <taxon>Araneae</taxon>
        <taxon>Araneomorphae</taxon>
        <taxon>Entelegynae</taxon>
        <taxon>Araneoidea</taxon>
        <taxon>Araneidae</taxon>
        <taxon>Araneus</taxon>
    </lineage>
</organism>
<evidence type="ECO:0000313" key="2">
    <source>
        <dbReference type="Proteomes" id="UP000499080"/>
    </source>
</evidence>
<comment type="caution">
    <text evidence="1">The sequence shown here is derived from an EMBL/GenBank/DDBJ whole genome shotgun (WGS) entry which is preliminary data.</text>
</comment>
<accession>A0A4Y1ZY16</accession>
<name>A0A4Y1ZY16_ARAVE</name>
<protein>
    <submittedName>
        <fullName evidence="1">Uncharacterized protein</fullName>
    </submittedName>
</protein>
<dbReference type="Proteomes" id="UP000499080">
    <property type="component" value="Unassembled WGS sequence"/>
</dbReference>
<reference evidence="1 2" key="1">
    <citation type="journal article" date="2019" name="Sci. Rep.">
        <title>Orb-weaving spider Araneus ventricosus genome elucidates the spidroin gene catalogue.</title>
        <authorList>
            <person name="Kono N."/>
            <person name="Nakamura H."/>
            <person name="Ohtoshi R."/>
            <person name="Moran D.A.P."/>
            <person name="Shinohara A."/>
            <person name="Yoshida Y."/>
            <person name="Fujiwara M."/>
            <person name="Mori M."/>
            <person name="Tomita M."/>
            <person name="Arakawa K."/>
        </authorList>
    </citation>
    <scope>NUCLEOTIDE SEQUENCE [LARGE SCALE GENOMIC DNA]</scope>
</reference>
<keyword evidence="2" id="KW-1185">Reference proteome</keyword>
<dbReference type="AlphaFoldDB" id="A0A4Y1ZY16"/>
<sequence length="136" mass="15917">MLSQTCRLNLVGEVVHKKAFLRKPFDNGFRKGLRGNAFVEPSSMESEMATFPQPSLLSGLDPVPGKELWIRICEVNVFDSSLPEIVVEKHNFRLEKFIQRMTHHMHVEQIDWLFEKENNYINTIYLSIIITRNKEQ</sequence>
<evidence type="ECO:0000313" key="1">
    <source>
        <dbReference type="EMBL" id="GBL72300.1"/>
    </source>
</evidence>
<proteinExistence type="predicted"/>
<dbReference type="EMBL" id="BGPR01000001">
    <property type="protein sequence ID" value="GBL72300.1"/>
    <property type="molecule type" value="Genomic_DNA"/>
</dbReference>